<dbReference type="Proteomes" id="UP000178977">
    <property type="component" value="Unassembled WGS sequence"/>
</dbReference>
<dbReference type="GO" id="GO:0003899">
    <property type="term" value="F:DNA-directed RNA polymerase activity"/>
    <property type="evidence" value="ECO:0007669"/>
    <property type="project" value="InterPro"/>
</dbReference>
<protein>
    <recommendedName>
        <fullName evidence="5">Zinc finger CHC2-type domain-containing protein</fullName>
    </recommendedName>
</protein>
<dbReference type="GO" id="GO:0008270">
    <property type="term" value="F:zinc ion binding"/>
    <property type="evidence" value="ECO:0007669"/>
    <property type="project" value="UniProtKB-KW"/>
</dbReference>
<dbReference type="InterPro" id="IPR050219">
    <property type="entry name" value="DnaG_primase"/>
</dbReference>
<accession>A0A1G2LCH7</accession>
<evidence type="ECO:0000259" key="5">
    <source>
        <dbReference type="SMART" id="SM00400"/>
    </source>
</evidence>
<dbReference type="SMART" id="SM00400">
    <property type="entry name" value="ZnF_CHCC"/>
    <property type="match status" value="1"/>
</dbReference>
<comment type="caution">
    <text evidence="6">The sequence shown here is derived from an EMBL/GenBank/DDBJ whole genome shotgun (WGS) entry which is preliminary data.</text>
</comment>
<sequence>MNLDSQPAEQYHAALPRPIRAYLNNRGIPDPVIDRAQIGWNGARITIPVYDRDDQLALFKLGKSPDDMTDSPKMVYYPPGVRAELYGWDAIRGKPTLLVVCEGEYDRLVLEAQGFPAVTGTGGAGVFREEWAHQLRAIPAVYVCFDNDDAGRAGAERVGRLIPTARIVNLPPETGPGGDVSDFFVRLHRTATDFRALLQDAQPLPVTPRPDSRPHSRPTACSTPSDVGRLKQAIRIEEVMAQYVTLRPSGQALMARCCFHEDHDPSLAVFRDTQSFYCFGCQTHGDVITFLMKVEHLSFREAVRLLNMLVPVT</sequence>
<evidence type="ECO:0000256" key="4">
    <source>
        <dbReference type="SAM" id="MobiDB-lite"/>
    </source>
</evidence>
<keyword evidence="2" id="KW-0863">Zinc-finger</keyword>
<dbReference type="InterPro" id="IPR034154">
    <property type="entry name" value="TOPRIM_DnaG/twinkle"/>
</dbReference>
<keyword evidence="3" id="KW-0862">Zinc</keyword>
<dbReference type="PANTHER" id="PTHR30313">
    <property type="entry name" value="DNA PRIMASE"/>
    <property type="match status" value="1"/>
</dbReference>
<dbReference type="EMBL" id="MHQT01000027">
    <property type="protein sequence ID" value="OHA09345.1"/>
    <property type="molecule type" value="Genomic_DNA"/>
</dbReference>
<dbReference type="GO" id="GO:0005737">
    <property type="term" value="C:cytoplasm"/>
    <property type="evidence" value="ECO:0007669"/>
    <property type="project" value="TreeGrafter"/>
</dbReference>
<reference evidence="6 7" key="1">
    <citation type="journal article" date="2016" name="Nat. Commun.">
        <title>Thousands of microbial genomes shed light on interconnected biogeochemical processes in an aquifer system.</title>
        <authorList>
            <person name="Anantharaman K."/>
            <person name="Brown C.T."/>
            <person name="Hug L.A."/>
            <person name="Sharon I."/>
            <person name="Castelle C.J."/>
            <person name="Probst A.J."/>
            <person name="Thomas B.C."/>
            <person name="Singh A."/>
            <person name="Wilkins M.J."/>
            <person name="Karaoz U."/>
            <person name="Brodie E.L."/>
            <person name="Williams K.H."/>
            <person name="Hubbard S.S."/>
            <person name="Banfield J.F."/>
        </authorList>
    </citation>
    <scope>NUCLEOTIDE SEQUENCE [LARGE SCALE GENOMIC DNA]</scope>
</reference>
<dbReference type="GO" id="GO:0006269">
    <property type="term" value="P:DNA replication, synthesis of primer"/>
    <property type="evidence" value="ECO:0007669"/>
    <property type="project" value="TreeGrafter"/>
</dbReference>
<feature type="region of interest" description="Disordered" evidence="4">
    <location>
        <begin position="200"/>
        <end position="228"/>
    </location>
</feature>
<dbReference type="SUPFAM" id="SSF56731">
    <property type="entry name" value="DNA primase core"/>
    <property type="match status" value="1"/>
</dbReference>
<name>A0A1G2LCH7_9BACT</name>
<evidence type="ECO:0000313" key="7">
    <source>
        <dbReference type="Proteomes" id="UP000178977"/>
    </source>
</evidence>
<gene>
    <name evidence="6" type="ORF">A3A44_03515</name>
</gene>
<evidence type="ECO:0000256" key="2">
    <source>
        <dbReference type="ARBA" id="ARBA00022771"/>
    </source>
</evidence>
<dbReference type="AlphaFoldDB" id="A0A1G2LCH7"/>
<dbReference type="Pfam" id="PF01807">
    <property type="entry name" value="Zn_ribbon_DnaG"/>
    <property type="match status" value="1"/>
</dbReference>
<organism evidence="6 7">
    <name type="scientific">Candidatus Sungbacteria bacterium RIFCSPLOWO2_01_FULL_60_25</name>
    <dbReference type="NCBI Taxonomy" id="1802281"/>
    <lineage>
        <taxon>Bacteria</taxon>
        <taxon>Candidatus Sungiibacteriota</taxon>
    </lineage>
</organism>
<dbReference type="Pfam" id="PF13155">
    <property type="entry name" value="Toprim_2"/>
    <property type="match status" value="1"/>
</dbReference>
<dbReference type="SUPFAM" id="SSF57783">
    <property type="entry name" value="Zinc beta-ribbon"/>
    <property type="match status" value="1"/>
</dbReference>
<dbReference type="Gene3D" id="3.40.1360.10">
    <property type="match status" value="1"/>
</dbReference>
<dbReference type="PANTHER" id="PTHR30313:SF2">
    <property type="entry name" value="DNA PRIMASE"/>
    <property type="match status" value="1"/>
</dbReference>
<evidence type="ECO:0000256" key="3">
    <source>
        <dbReference type="ARBA" id="ARBA00022833"/>
    </source>
</evidence>
<dbReference type="Gene3D" id="3.90.580.10">
    <property type="entry name" value="Zinc finger, CHC2-type domain"/>
    <property type="match status" value="1"/>
</dbReference>
<evidence type="ECO:0000256" key="1">
    <source>
        <dbReference type="ARBA" id="ARBA00022723"/>
    </source>
</evidence>
<dbReference type="InterPro" id="IPR036977">
    <property type="entry name" value="DNA_primase_Znf_CHC2"/>
</dbReference>
<dbReference type="GO" id="GO:0003677">
    <property type="term" value="F:DNA binding"/>
    <property type="evidence" value="ECO:0007669"/>
    <property type="project" value="InterPro"/>
</dbReference>
<dbReference type="STRING" id="1802281.A3A44_03515"/>
<dbReference type="InterPro" id="IPR002694">
    <property type="entry name" value="Znf_CHC2"/>
</dbReference>
<evidence type="ECO:0000313" key="6">
    <source>
        <dbReference type="EMBL" id="OHA09345.1"/>
    </source>
</evidence>
<feature type="domain" description="Zinc finger CHC2-type" evidence="5">
    <location>
        <begin position="253"/>
        <end position="307"/>
    </location>
</feature>
<proteinExistence type="predicted"/>
<keyword evidence="1" id="KW-0479">Metal-binding</keyword>
<dbReference type="CDD" id="cd01029">
    <property type="entry name" value="TOPRIM_primases"/>
    <property type="match status" value="1"/>
</dbReference>